<dbReference type="InterPro" id="IPR001878">
    <property type="entry name" value="Znf_CCHC"/>
</dbReference>
<dbReference type="PANTHER" id="PTHR46888:SF1">
    <property type="entry name" value="RIBONUCLEASE H"/>
    <property type="match status" value="1"/>
</dbReference>
<gene>
    <name evidence="5" type="primary">pol_636</name>
    <name evidence="5" type="ORF">TNCV_2208001</name>
</gene>
<dbReference type="PROSITE" id="PS50158">
    <property type="entry name" value="ZF_CCHC"/>
    <property type="match status" value="1"/>
</dbReference>
<keyword evidence="2" id="KW-0862">Zinc</keyword>
<evidence type="ECO:0000313" key="5">
    <source>
        <dbReference type="EMBL" id="GFY05355.1"/>
    </source>
</evidence>
<dbReference type="GO" id="GO:0003676">
    <property type="term" value="F:nucleic acid binding"/>
    <property type="evidence" value="ECO:0007669"/>
    <property type="project" value="InterPro"/>
</dbReference>
<evidence type="ECO:0000256" key="1">
    <source>
        <dbReference type="ARBA" id="ARBA00022737"/>
    </source>
</evidence>
<keyword evidence="6" id="KW-1185">Reference proteome</keyword>
<dbReference type="SUPFAM" id="SSF50630">
    <property type="entry name" value="Acid proteases"/>
    <property type="match status" value="1"/>
</dbReference>
<dbReference type="InterPro" id="IPR021109">
    <property type="entry name" value="Peptidase_aspartic_dom_sf"/>
</dbReference>
<keyword evidence="2" id="KW-0863">Zinc-finger</keyword>
<evidence type="ECO:0000313" key="6">
    <source>
        <dbReference type="Proteomes" id="UP000887159"/>
    </source>
</evidence>
<protein>
    <submittedName>
        <fullName evidence="5">Retrovirus-related Pol polyprotein from transposon opus</fullName>
    </submittedName>
</protein>
<keyword evidence="1" id="KW-0677">Repeat</keyword>
<feature type="domain" description="CCHC-type" evidence="4">
    <location>
        <begin position="241"/>
        <end position="256"/>
    </location>
</feature>
<evidence type="ECO:0000256" key="3">
    <source>
        <dbReference type="PROSITE-ProRule" id="PRU00401"/>
    </source>
</evidence>
<keyword evidence="2" id="KW-0479">Metal-binding</keyword>
<evidence type="ECO:0000256" key="2">
    <source>
        <dbReference type="PROSITE-ProRule" id="PRU00047"/>
    </source>
</evidence>
<dbReference type="GO" id="GO:0008270">
    <property type="term" value="F:zinc ion binding"/>
    <property type="evidence" value="ECO:0007669"/>
    <property type="project" value="UniProtKB-KW"/>
</dbReference>
<comment type="caution">
    <text evidence="5">The sequence shown here is derived from an EMBL/GenBank/DDBJ whole genome shotgun (WGS) entry which is preliminary data.</text>
</comment>
<name>A0A8X6S653_TRICX</name>
<dbReference type="Proteomes" id="UP000887159">
    <property type="component" value="Unassembled WGS sequence"/>
</dbReference>
<organism evidence="5 6">
    <name type="scientific">Trichonephila clavipes</name>
    <name type="common">Golden silk orbweaver</name>
    <name type="synonym">Nephila clavipes</name>
    <dbReference type="NCBI Taxonomy" id="2585209"/>
    <lineage>
        <taxon>Eukaryota</taxon>
        <taxon>Metazoa</taxon>
        <taxon>Ecdysozoa</taxon>
        <taxon>Arthropoda</taxon>
        <taxon>Chelicerata</taxon>
        <taxon>Arachnida</taxon>
        <taxon>Araneae</taxon>
        <taxon>Araneomorphae</taxon>
        <taxon>Entelegynae</taxon>
        <taxon>Araneoidea</taxon>
        <taxon>Nephilidae</taxon>
        <taxon>Trichonephila</taxon>
    </lineage>
</organism>
<dbReference type="InterPro" id="IPR004018">
    <property type="entry name" value="RPEL_repeat"/>
</dbReference>
<accession>A0A8X6S653</accession>
<dbReference type="PROSITE" id="PS51073">
    <property type="entry name" value="RPEL"/>
    <property type="match status" value="1"/>
</dbReference>
<dbReference type="AlphaFoldDB" id="A0A8X6S653"/>
<sequence>MPIPLGYRGHAAKVEDKQFETNIENMITSIRTLSLPVPTRSENFNLFFQSLERAFLTKKINDEYKSEILINLLGERAHNVLLYIKEEELNDYEKLKSIVLREFQLTPRECLTSFKNAVKSSGETYIQFAARLTANFQYYCSLRKVNSFESLCDLIISDKLFETLNKETATRIGIREAEDWFRPIDLAKECDIYISSRSGSHKEIPITYGYTQDPFKNISQNFKPKIKENYPQYLERENKNCFICGDSSHCARDCEKRFKPKESNDHIHNRINVNTLKVESERQNSDEFAQQLQYVNIFVENQPVTALIDSGCQIPVLNSSLIRVQTPSEEIITLSSCFGEQRMVEVKPINISLNQHSPDLSVRTAISPTLTEDFIIHPSVYSEIKKLSHAKSDVLLSESGSSLSADSGVSFPNVSVSNVIENSSYDLPHRTRRLSCSDNPSPMKSNYRRFVLLRKIFQPWQWKRRKKRNRFEKTSRTLQRKISMRSTKDQLVKKDVLMPVKHNVFLWNLPDVEEMPSHDGETV</sequence>
<dbReference type="EMBL" id="BMAU01021250">
    <property type="protein sequence ID" value="GFY05355.1"/>
    <property type="molecule type" value="Genomic_DNA"/>
</dbReference>
<reference evidence="5" key="1">
    <citation type="submission" date="2020-08" db="EMBL/GenBank/DDBJ databases">
        <title>Multicomponent nature underlies the extraordinary mechanical properties of spider dragline silk.</title>
        <authorList>
            <person name="Kono N."/>
            <person name="Nakamura H."/>
            <person name="Mori M."/>
            <person name="Yoshida Y."/>
            <person name="Ohtoshi R."/>
            <person name="Malay A.D."/>
            <person name="Moran D.A.P."/>
            <person name="Tomita M."/>
            <person name="Numata K."/>
            <person name="Arakawa K."/>
        </authorList>
    </citation>
    <scope>NUCLEOTIDE SEQUENCE</scope>
</reference>
<dbReference type="PANTHER" id="PTHR46888">
    <property type="entry name" value="ZINC KNUCKLE DOMAINCONTAINING PROTEIN-RELATED"/>
    <property type="match status" value="1"/>
</dbReference>
<feature type="repeat" description="RPEL" evidence="3">
    <location>
        <begin position="476"/>
        <end position="501"/>
    </location>
</feature>
<evidence type="ECO:0000259" key="4">
    <source>
        <dbReference type="PROSITE" id="PS50158"/>
    </source>
</evidence>
<proteinExistence type="predicted"/>